<comment type="subunit">
    <text evidence="5">Homodimer. The dihydroxyacetone kinase complex is composed of a homodimer of DhaM, a homodimer of DhaK and the subunit DhaL.</text>
</comment>
<evidence type="ECO:0000313" key="8">
    <source>
        <dbReference type="Proteomes" id="UP001387364"/>
    </source>
</evidence>
<evidence type="ECO:0000256" key="2">
    <source>
        <dbReference type="ARBA" id="ARBA00002788"/>
    </source>
</evidence>
<evidence type="ECO:0000256" key="1">
    <source>
        <dbReference type="ARBA" id="ARBA00001113"/>
    </source>
</evidence>
<keyword evidence="4 7" id="KW-0808">Transferase</keyword>
<feature type="domain" description="PTS EIIA type-4" evidence="6">
    <location>
        <begin position="3"/>
        <end position="125"/>
    </location>
</feature>
<keyword evidence="8" id="KW-1185">Reference proteome</keyword>
<evidence type="ECO:0000256" key="3">
    <source>
        <dbReference type="ARBA" id="ARBA00012095"/>
    </source>
</evidence>
<protein>
    <recommendedName>
        <fullName evidence="3">phosphoenolpyruvate--glycerone phosphotransferase</fullName>
        <ecNumber evidence="3">2.7.1.121</ecNumber>
    </recommendedName>
</protein>
<dbReference type="RefSeq" id="WP_338754212.1">
    <property type="nucleotide sequence ID" value="NZ_CP147404.1"/>
</dbReference>
<name>A0ABZ2N9S3_9BACI</name>
<dbReference type="Pfam" id="PF03610">
    <property type="entry name" value="EIIA-man"/>
    <property type="match status" value="1"/>
</dbReference>
<dbReference type="EMBL" id="CP147404">
    <property type="protein sequence ID" value="WXB94481.1"/>
    <property type="molecule type" value="Genomic_DNA"/>
</dbReference>
<dbReference type="EC" id="2.7.1.121" evidence="3"/>
<proteinExistence type="predicted"/>
<dbReference type="PROSITE" id="PS51096">
    <property type="entry name" value="PTS_EIIA_TYPE_4"/>
    <property type="match status" value="1"/>
</dbReference>
<evidence type="ECO:0000256" key="4">
    <source>
        <dbReference type="ARBA" id="ARBA00022679"/>
    </source>
</evidence>
<dbReference type="GO" id="GO:0047324">
    <property type="term" value="F:phosphoenolpyruvate-glycerone phosphotransferase activity"/>
    <property type="evidence" value="ECO:0007669"/>
    <property type="project" value="UniProtKB-EC"/>
</dbReference>
<dbReference type="InterPro" id="IPR012844">
    <property type="entry name" value="DhaM_N"/>
</dbReference>
<organism evidence="7 8">
    <name type="scientific">Bacillus kandeliae</name>
    <dbReference type="NCBI Taxonomy" id="3129297"/>
    <lineage>
        <taxon>Bacteria</taxon>
        <taxon>Bacillati</taxon>
        <taxon>Bacillota</taxon>
        <taxon>Bacilli</taxon>
        <taxon>Bacillales</taxon>
        <taxon>Bacillaceae</taxon>
        <taxon>Bacillus</taxon>
    </lineage>
</organism>
<comment type="catalytic activity">
    <reaction evidence="1">
        <text>dihydroxyacetone + phosphoenolpyruvate = dihydroxyacetone phosphate + pyruvate</text>
        <dbReference type="Rhea" id="RHEA:18381"/>
        <dbReference type="ChEBI" id="CHEBI:15361"/>
        <dbReference type="ChEBI" id="CHEBI:16016"/>
        <dbReference type="ChEBI" id="CHEBI:57642"/>
        <dbReference type="ChEBI" id="CHEBI:58702"/>
        <dbReference type="EC" id="2.7.1.121"/>
    </reaction>
</comment>
<sequence length="125" mass="13417">MSKVGIVLISHSKQIVDGLYELIRQVEKEVVIACAGGTEDGRIGTSLEKIKRAIQEANSEAGVLMFYDLGSAKMNGELVVEFSDVSDVYLVDAPLIEGSYIAAVEAGLGKQAVAIKEEIESYYSS</sequence>
<reference evidence="7 8" key="1">
    <citation type="submission" date="2024-02" db="EMBL/GenBank/DDBJ databases">
        <title>Seven novel Bacillus-like species.</title>
        <authorList>
            <person name="Liu G."/>
        </authorList>
    </citation>
    <scope>NUCLEOTIDE SEQUENCE [LARGE SCALE GENOMIC DNA]</scope>
    <source>
        <strain evidence="7 8">FJAT-52991</strain>
    </source>
</reference>
<dbReference type="Proteomes" id="UP001387364">
    <property type="component" value="Chromosome"/>
</dbReference>
<dbReference type="InterPro" id="IPR039643">
    <property type="entry name" value="DhaM"/>
</dbReference>
<dbReference type="PANTHER" id="PTHR38594">
    <property type="entry name" value="PEP-DEPENDENT DIHYDROXYACETONE KINASE, PHOSPHORYL DONOR SUBUNIT DHAM"/>
    <property type="match status" value="1"/>
</dbReference>
<keyword evidence="7" id="KW-0418">Kinase</keyword>
<evidence type="ECO:0000259" key="6">
    <source>
        <dbReference type="PROSITE" id="PS51096"/>
    </source>
</evidence>
<dbReference type="InterPro" id="IPR036662">
    <property type="entry name" value="PTS_EIIA_man-typ_sf"/>
</dbReference>
<dbReference type="SUPFAM" id="SSF53062">
    <property type="entry name" value="PTS system fructose IIA component-like"/>
    <property type="match status" value="1"/>
</dbReference>
<dbReference type="NCBIfam" id="TIGR02364">
    <property type="entry name" value="dha_pts"/>
    <property type="match status" value="1"/>
</dbReference>
<dbReference type="PANTHER" id="PTHR38594:SF1">
    <property type="entry name" value="PEP-DEPENDENT DIHYDROXYACETONE KINASE, PHOSPHORYL DONOR SUBUNIT DHAM"/>
    <property type="match status" value="1"/>
</dbReference>
<accession>A0ABZ2N9S3</accession>
<dbReference type="InterPro" id="IPR004701">
    <property type="entry name" value="PTS_EIIA_man-typ"/>
</dbReference>
<evidence type="ECO:0000256" key="5">
    <source>
        <dbReference type="ARBA" id="ARBA00046577"/>
    </source>
</evidence>
<gene>
    <name evidence="7" type="primary">dhaM</name>
    <name evidence="7" type="ORF">WDJ61_07600</name>
</gene>
<dbReference type="Gene3D" id="3.40.50.510">
    <property type="entry name" value="Phosphotransferase system, mannose-type IIA component"/>
    <property type="match status" value="1"/>
</dbReference>
<comment type="function">
    <text evidence="2">Component of the dihydroxyacetone kinase complex, which is responsible for the phosphoenolpyruvate (PEP)-dependent phosphorylation of dihydroxyacetone. DhaM serves as the phosphoryl donor. Is phosphorylated by phosphoenolpyruvate in an EI- and HPr-dependent reaction, and a phosphorelay system on histidine residues finally leads to phosphoryl transfer to DhaL and dihydroxyacetone.</text>
</comment>
<evidence type="ECO:0000313" key="7">
    <source>
        <dbReference type="EMBL" id="WXB94481.1"/>
    </source>
</evidence>